<dbReference type="Gene3D" id="3.60.20.10">
    <property type="entry name" value="Glutamine Phosphoribosylpyrophosphate, subunit 1, domain 1"/>
    <property type="match status" value="1"/>
</dbReference>
<gene>
    <name evidence="3" type="ORF">SAMN02745885_01239</name>
</gene>
<accession>A0A1T4PEN3</accession>
<dbReference type="Pfam" id="PF00310">
    <property type="entry name" value="GATase_2"/>
    <property type="match status" value="1"/>
</dbReference>
<name>A0A1T4PEN3_9FIRM</name>
<evidence type="ECO:0000313" key="3">
    <source>
        <dbReference type="EMBL" id="SJZ89787.1"/>
    </source>
</evidence>
<dbReference type="PROSITE" id="PS51278">
    <property type="entry name" value="GATASE_TYPE_2"/>
    <property type="match status" value="1"/>
</dbReference>
<keyword evidence="4" id="KW-1185">Reference proteome</keyword>
<dbReference type="Proteomes" id="UP000189933">
    <property type="component" value="Unassembled WGS sequence"/>
</dbReference>
<sequence>MLGIRPRIPSGCAISGIMSRKGRRMNGEAIIQSIALMHDRSNGLGGGFAAYGIYPQYKDHYAFHMMYHSETAKINTEMYIREYFFIDGSEPLPTRPLPQIGESPILWRYFLRVRPEALNVNGFLKDERDFVVDVVMYINNQIDGAFVASSGKNMGAFKGVGYPEDIGRFYRLEEYEAYLWTAHGRFPTNTPGWWGGAHPFCLLDWSVVHNGEITSYGINKRYLEMFGYKCNLQTDTEVVTYIFDLMVRRQKLPFAIAAKAVAPEFWHKIDRLPADEKELITAIRQVYGSALLNGPFSIILGHSRGMLGLSDRIKLRPMVAAEKDDLFFLASEESAIREICPAPDRVWAPRGGEPVLVELEEGVEV</sequence>
<dbReference type="AlphaFoldDB" id="A0A1T4PEN3"/>
<dbReference type="OrthoDB" id="9770094at2"/>
<feature type="domain" description="Glutamine amidotransferase type-2" evidence="2">
    <location>
        <begin position="12"/>
        <end position="360"/>
    </location>
</feature>
<dbReference type="PIRSF" id="PIRSF018774">
    <property type="entry name" value="GOGAT_lg_dom1"/>
    <property type="match status" value="1"/>
</dbReference>
<evidence type="ECO:0000259" key="2">
    <source>
        <dbReference type="PROSITE" id="PS51278"/>
    </source>
</evidence>
<dbReference type="InterPro" id="IPR012375">
    <property type="entry name" value="Glu_synth_lsu_1"/>
</dbReference>
<dbReference type="InterPro" id="IPR017932">
    <property type="entry name" value="GATase_2_dom"/>
</dbReference>
<proteinExistence type="predicted"/>
<dbReference type="RefSeq" id="WP_078665319.1">
    <property type="nucleotide sequence ID" value="NZ_FUXM01000011.1"/>
</dbReference>
<dbReference type="SUPFAM" id="SSF56235">
    <property type="entry name" value="N-terminal nucleophile aminohydrolases (Ntn hydrolases)"/>
    <property type="match status" value="1"/>
</dbReference>
<organism evidence="3 4">
    <name type="scientific">Carboxydocella sporoproducens DSM 16521</name>
    <dbReference type="NCBI Taxonomy" id="1121270"/>
    <lineage>
        <taxon>Bacteria</taxon>
        <taxon>Bacillati</taxon>
        <taxon>Bacillota</taxon>
        <taxon>Clostridia</taxon>
        <taxon>Eubacteriales</taxon>
        <taxon>Clostridiales Family XVI. Incertae Sedis</taxon>
        <taxon>Carboxydocella</taxon>
    </lineage>
</organism>
<dbReference type="InterPro" id="IPR029055">
    <property type="entry name" value="Ntn_hydrolases_N"/>
</dbReference>
<evidence type="ECO:0000313" key="4">
    <source>
        <dbReference type="Proteomes" id="UP000189933"/>
    </source>
</evidence>
<protein>
    <submittedName>
        <fullName evidence="3">Glutamate synthase domain-containing protein 1</fullName>
    </submittedName>
</protein>
<dbReference type="CDD" id="cd01907">
    <property type="entry name" value="GlxB"/>
    <property type="match status" value="1"/>
</dbReference>
<dbReference type="EMBL" id="FUXM01000011">
    <property type="protein sequence ID" value="SJZ89787.1"/>
    <property type="molecule type" value="Genomic_DNA"/>
</dbReference>
<reference evidence="4" key="1">
    <citation type="submission" date="2017-02" db="EMBL/GenBank/DDBJ databases">
        <authorList>
            <person name="Varghese N."/>
            <person name="Submissions S."/>
        </authorList>
    </citation>
    <scope>NUCLEOTIDE SEQUENCE [LARGE SCALE GENOMIC DNA]</scope>
    <source>
        <strain evidence="4">DSM 16521</strain>
    </source>
</reference>
<feature type="active site" description="For GATase activity" evidence="1">
    <location>
        <position position="12"/>
    </location>
</feature>
<evidence type="ECO:0000256" key="1">
    <source>
        <dbReference type="PIRSR" id="PIRSR018774-1"/>
    </source>
</evidence>